<dbReference type="GO" id="GO:0032153">
    <property type="term" value="C:cell division site"/>
    <property type="evidence" value="ECO:0007669"/>
    <property type="project" value="TreeGrafter"/>
</dbReference>
<evidence type="ECO:0000256" key="4">
    <source>
        <dbReference type="ARBA" id="ARBA00022692"/>
    </source>
</evidence>
<dbReference type="Proteomes" id="UP000053467">
    <property type="component" value="Unassembled WGS sequence"/>
</dbReference>
<dbReference type="PANTHER" id="PTHR30474">
    <property type="entry name" value="CELL CYCLE PROTEIN"/>
    <property type="match status" value="1"/>
</dbReference>
<evidence type="ECO:0000256" key="8">
    <source>
        <dbReference type="ARBA" id="ARBA00023136"/>
    </source>
</evidence>
<evidence type="ECO:0000256" key="15">
    <source>
        <dbReference type="ARBA" id="ARBA00049902"/>
    </source>
</evidence>
<keyword evidence="3" id="KW-0808">Transferase</keyword>
<keyword evidence="17" id="KW-0131">Cell cycle</keyword>
<keyword evidence="8 16" id="KW-0472">Membrane</keyword>
<dbReference type="GO" id="GO:0008360">
    <property type="term" value="P:regulation of cell shape"/>
    <property type="evidence" value="ECO:0007669"/>
    <property type="project" value="UniProtKB-KW"/>
</dbReference>
<dbReference type="AlphaFoldDB" id="A0A101I3D3"/>
<evidence type="ECO:0000256" key="16">
    <source>
        <dbReference type="SAM" id="Phobius"/>
    </source>
</evidence>
<keyword evidence="7 16" id="KW-1133">Transmembrane helix</keyword>
<dbReference type="GO" id="GO:0015648">
    <property type="term" value="F:lipid-linked peptidoglycan transporter activity"/>
    <property type="evidence" value="ECO:0007669"/>
    <property type="project" value="TreeGrafter"/>
</dbReference>
<feature type="transmembrane region" description="Helical" evidence="16">
    <location>
        <begin position="288"/>
        <end position="308"/>
    </location>
</feature>
<dbReference type="PATRIC" id="fig|1635277.3.peg.435"/>
<protein>
    <recommendedName>
        <fullName evidence="12">Probable peptidoglycan glycosyltransferase FtsW</fullName>
        <ecNumber evidence="14">2.4.99.28</ecNumber>
    </recommendedName>
    <alternativeName>
        <fullName evidence="13">Cell division protein FtsW</fullName>
    </alternativeName>
    <alternativeName>
        <fullName evidence="10">Cell wall polymerase</fullName>
    </alternativeName>
    <alternativeName>
        <fullName evidence="9">Peptidoglycan polymerase</fullName>
    </alternativeName>
</protein>
<dbReference type="Pfam" id="PF01098">
    <property type="entry name" value="FTSW_RODA_SPOVE"/>
    <property type="match status" value="1"/>
</dbReference>
<keyword evidence="17" id="KW-0132">Cell division</keyword>
<dbReference type="GO" id="GO:0051301">
    <property type="term" value="P:cell division"/>
    <property type="evidence" value="ECO:0007669"/>
    <property type="project" value="UniProtKB-KW"/>
</dbReference>
<keyword evidence="5" id="KW-0133">Cell shape</keyword>
<evidence type="ECO:0000256" key="6">
    <source>
        <dbReference type="ARBA" id="ARBA00022984"/>
    </source>
</evidence>
<evidence type="ECO:0000256" key="10">
    <source>
        <dbReference type="ARBA" id="ARBA00033270"/>
    </source>
</evidence>
<feature type="transmembrane region" description="Helical" evidence="16">
    <location>
        <begin position="251"/>
        <end position="276"/>
    </location>
</feature>
<dbReference type="InterPro" id="IPR001182">
    <property type="entry name" value="FtsW/RodA"/>
</dbReference>
<keyword evidence="6" id="KW-0573">Peptidoglycan synthesis</keyword>
<evidence type="ECO:0000256" key="7">
    <source>
        <dbReference type="ARBA" id="ARBA00022989"/>
    </source>
</evidence>
<comment type="catalytic activity">
    <reaction evidence="15">
        <text>[GlcNAc-(1-&gt;4)-Mur2Ac(oyl-L-Ala-gamma-D-Glu-L-Lys-D-Ala-D-Ala)](n)-di-trans,octa-cis-undecaprenyl diphosphate + beta-D-GlcNAc-(1-&gt;4)-Mur2Ac(oyl-L-Ala-gamma-D-Glu-L-Lys-D-Ala-D-Ala)-di-trans,octa-cis-undecaprenyl diphosphate = [GlcNAc-(1-&gt;4)-Mur2Ac(oyl-L-Ala-gamma-D-Glu-L-Lys-D-Ala-D-Ala)](n+1)-di-trans,octa-cis-undecaprenyl diphosphate + di-trans,octa-cis-undecaprenyl diphosphate + H(+)</text>
        <dbReference type="Rhea" id="RHEA:23708"/>
        <dbReference type="Rhea" id="RHEA-COMP:9602"/>
        <dbReference type="Rhea" id="RHEA-COMP:9603"/>
        <dbReference type="ChEBI" id="CHEBI:15378"/>
        <dbReference type="ChEBI" id="CHEBI:58405"/>
        <dbReference type="ChEBI" id="CHEBI:60033"/>
        <dbReference type="ChEBI" id="CHEBI:78435"/>
        <dbReference type="EC" id="2.4.99.28"/>
    </reaction>
</comment>
<evidence type="ECO:0000256" key="11">
    <source>
        <dbReference type="ARBA" id="ARBA00038053"/>
    </source>
</evidence>
<dbReference type="GO" id="GO:0009252">
    <property type="term" value="P:peptidoglycan biosynthetic process"/>
    <property type="evidence" value="ECO:0007669"/>
    <property type="project" value="UniProtKB-KW"/>
</dbReference>
<evidence type="ECO:0000256" key="5">
    <source>
        <dbReference type="ARBA" id="ARBA00022960"/>
    </source>
</evidence>
<keyword evidence="4 16" id="KW-0812">Transmembrane</keyword>
<reference evidence="18" key="1">
    <citation type="journal article" date="2015" name="MBio">
        <title>Genome-Resolved Metagenomic Analysis Reveals Roles for Candidate Phyla and Other Microbial Community Members in Biogeochemical Transformations in Oil Reservoirs.</title>
        <authorList>
            <person name="Hu P."/>
            <person name="Tom L."/>
            <person name="Singh A."/>
            <person name="Thomas B.C."/>
            <person name="Baker B.J."/>
            <person name="Piceno Y.M."/>
            <person name="Andersen G.L."/>
            <person name="Banfield J.F."/>
        </authorList>
    </citation>
    <scope>NUCLEOTIDE SEQUENCE [LARGE SCALE GENOMIC DNA]</scope>
</reference>
<dbReference type="GO" id="GO:0005886">
    <property type="term" value="C:plasma membrane"/>
    <property type="evidence" value="ECO:0007669"/>
    <property type="project" value="TreeGrafter"/>
</dbReference>
<evidence type="ECO:0000313" key="18">
    <source>
        <dbReference type="Proteomes" id="UP000053467"/>
    </source>
</evidence>
<evidence type="ECO:0000256" key="12">
    <source>
        <dbReference type="ARBA" id="ARBA00041185"/>
    </source>
</evidence>
<sequence length="355" mass="40106">MKDLYKIYSIVVILLIFGLVMLTSATTFLSYQNKYFKNNPYYFLTKQLIWIFLGIIVGIIFSNIDLRKIKEDKYLFLMILSIILLIAVLFTKPVNGARRWFRLFGISFQPSELAEVSMILYLSKKFSNIKDQKDIIVPIFLSFIVIGLIVLEPNISYALTLMIILTVIMIYSAVPAGYIISILILGGILSPVIITKYPHALIRIKMFFNNAPNNSQISNSVLAIANGGLLGRGLGAGQMKLLFIPEIQSDFIFATIAEETGFLGSVTIILIYVILFKLGKDISKKNLYVNRFFYILAFSISFTLFIKAMLHISICLQMFPSTGVTLPFISYGGTSMLMNLTMLGILANIERYNEF</sequence>
<evidence type="ECO:0000256" key="9">
    <source>
        <dbReference type="ARBA" id="ARBA00032370"/>
    </source>
</evidence>
<feature type="transmembrane region" description="Helical" evidence="16">
    <location>
        <begin position="74"/>
        <end position="91"/>
    </location>
</feature>
<proteinExistence type="inferred from homology"/>
<organism evidence="17 18">
    <name type="scientific">candidate division TA06 bacterium 34_109</name>
    <dbReference type="NCBI Taxonomy" id="1635277"/>
    <lineage>
        <taxon>Bacteria</taxon>
        <taxon>Bacteria division TA06</taxon>
    </lineage>
</organism>
<dbReference type="GO" id="GO:0008955">
    <property type="term" value="F:peptidoglycan glycosyltransferase activity"/>
    <property type="evidence" value="ECO:0007669"/>
    <property type="project" value="UniProtKB-EC"/>
</dbReference>
<comment type="subcellular location">
    <subcellularLocation>
        <location evidence="1">Membrane</location>
        <topology evidence="1">Multi-pass membrane protein</topology>
    </subcellularLocation>
</comment>
<keyword evidence="2" id="KW-0328">Glycosyltransferase</keyword>
<feature type="transmembrane region" description="Helical" evidence="16">
    <location>
        <begin position="7"/>
        <end position="29"/>
    </location>
</feature>
<feature type="transmembrane region" description="Helical" evidence="16">
    <location>
        <begin position="328"/>
        <end position="349"/>
    </location>
</feature>
<evidence type="ECO:0000256" key="2">
    <source>
        <dbReference type="ARBA" id="ARBA00022676"/>
    </source>
</evidence>
<evidence type="ECO:0000313" key="17">
    <source>
        <dbReference type="EMBL" id="KUK87908.1"/>
    </source>
</evidence>
<evidence type="ECO:0000256" key="14">
    <source>
        <dbReference type="ARBA" id="ARBA00044770"/>
    </source>
</evidence>
<evidence type="ECO:0000256" key="3">
    <source>
        <dbReference type="ARBA" id="ARBA00022679"/>
    </source>
</evidence>
<dbReference type="EMBL" id="LGGX01000002">
    <property type="protein sequence ID" value="KUK87908.1"/>
    <property type="molecule type" value="Genomic_DNA"/>
</dbReference>
<comment type="similarity">
    <text evidence="11">Belongs to the SEDS family. FtsW subfamily.</text>
</comment>
<accession>A0A101I3D3</accession>
<comment type="caution">
    <text evidence="17">The sequence shown here is derived from an EMBL/GenBank/DDBJ whole genome shotgun (WGS) entry which is preliminary data.</text>
</comment>
<evidence type="ECO:0000256" key="13">
    <source>
        <dbReference type="ARBA" id="ARBA00041418"/>
    </source>
</evidence>
<feature type="transmembrane region" description="Helical" evidence="16">
    <location>
        <begin position="135"/>
        <end position="151"/>
    </location>
</feature>
<evidence type="ECO:0000256" key="1">
    <source>
        <dbReference type="ARBA" id="ARBA00004141"/>
    </source>
</evidence>
<gene>
    <name evidence="17" type="ORF">XE03_0427</name>
</gene>
<dbReference type="EC" id="2.4.99.28" evidence="14"/>
<dbReference type="PANTHER" id="PTHR30474:SF2">
    <property type="entry name" value="PEPTIDOGLYCAN GLYCOSYLTRANSFERASE FTSW-RELATED"/>
    <property type="match status" value="1"/>
</dbReference>
<feature type="transmembrane region" description="Helical" evidence="16">
    <location>
        <begin position="41"/>
        <end position="62"/>
    </location>
</feature>
<name>A0A101I3D3_UNCT6</name>